<dbReference type="Proteomes" id="UP000054007">
    <property type="component" value="Unassembled WGS sequence"/>
</dbReference>
<dbReference type="Pfam" id="PF04084">
    <property type="entry name" value="RecA-like_ORC2"/>
    <property type="match status" value="1"/>
</dbReference>
<feature type="domain" description="Origin recognition complex subunit 2 winged-helix" evidence="8">
    <location>
        <begin position="361"/>
        <end position="421"/>
    </location>
</feature>
<dbReference type="InterPro" id="IPR056773">
    <property type="entry name" value="WHD_ORC2"/>
</dbReference>
<dbReference type="InterPro" id="IPR007220">
    <property type="entry name" value="ORC2"/>
</dbReference>
<dbReference type="InterPro" id="IPR056772">
    <property type="entry name" value="RecA-like_ORC2"/>
</dbReference>
<evidence type="ECO:0000256" key="5">
    <source>
        <dbReference type="RuleBase" id="RU368084"/>
    </source>
</evidence>
<comment type="similarity">
    <text evidence="2 5">Belongs to the ORC2 family.</text>
</comment>
<evidence type="ECO:0000313" key="10">
    <source>
        <dbReference type="Proteomes" id="UP000054007"/>
    </source>
</evidence>
<name>A0A0D7BFA1_9AGAR</name>
<proteinExistence type="inferred from homology"/>
<dbReference type="EMBL" id="KN880505">
    <property type="protein sequence ID" value="KIY68291.1"/>
    <property type="molecule type" value="Genomic_DNA"/>
</dbReference>
<comment type="subcellular location">
    <subcellularLocation>
        <location evidence="1 5">Nucleus</location>
    </subcellularLocation>
</comment>
<protein>
    <recommendedName>
        <fullName evidence="5">Origin recognition complex subunit 2</fullName>
    </recommendedName>
</protein>
<gene>
    <name evidence="9" type="ORF">CYLTODRAFT_263482</name>
</gene>
<evidence type="ECO:0000256" key="4">
    <source>
        <dbReference type="ARBA" id="ARBA00023242"/>
    </source>
</evidence>
<evidence type="ECO:0000256" key="3">
    <source>
        <dbReference type="ARBA" id="ARBA00022705"/>
    </source>
</evidence>
<organism evidence="9 10">
    <name type="scientific">Cylindrobasidium torrendii FP15055 ss-10</name>
    <dbReference type="NCBI Taxonomy" id="1314674"/>
    <lineage>
        <taxon>Eukaryota</taxon>
        <taxon>Fungi</taxon>
        <taxon>Dikarya</taxon>
        <taxon>Basidiomycota</taxon>
        <taxon>Agaricomycotina</taxon>
        <taxon>Agaricomycetes</taxon>
        <taxon>Agaricomycetidae</taxon>
        <taxon>Agaricales</taxon>
        <taxon>Marasmiineae</taxon>
        <taxon>Physalacriaceae</taxon>
        <taxon>Cylindrobasidium</taxon>
    </lineage>
</organism>
<evidence type="ECO:0000256" key="2">
    <source>
        <dbReference type="ARBA" id="ARBA00007421"/>
    </source>
</evidence>
<keyword evidence="3 5" id="KW-0235">DNA replication</keyword>
<dbReference type="GO" id="GO:0006260">
    <property type="term" value="P:DNA replication"/>
    <property type="evidence" value="ECO:0007669"/>
    <property type="project" value="UniProtKB-UniRule"/>
</dbReference>
<comment type="subunit">
    <text evidence="5">Component of the origin recognition complex (ORC).</text>
</comment>
<dbReference type="PANTHER" id="PTHR14052">
    <property type="entry name" value="ORIGIN RECOGNITION COMPLEX SUBUNIT 2"/>
    <property type="match status" value="1"/>
</dbReference>
<dbReference type="OrthoDB" id="346673at2759"/>
<dbReference type="GO" id="GO:0005664">
    <property type="term" value="C:nuclear origin of replication recognition complex"/>
    <property type="evidence" value="ECO:0007669"/>
    <property type="project" value="UniProtKB-UniRule"/>
</dbReference>
<comment type="function">
    <text evidence="5">Component of the origin recognition complex (ORC) that binds origins of replication. DNA-binding is ATP-dependent. ORC is required to assemble the pre-replication complex necessary to initiate DNA replication.</text>
</comment>
<evidence type="ECO:0000259" key="7">
    <source>
        <dbReference type="Pfam" id="PF04084"/>
    </source>
</evidence>
<accession>A0A0D7BFA1</accession>
<evidence type="ECO:0000256" key="6">
    <source>
        <dbReference type="SAM" id="MobiDB-lite"/>
    </source>
</evidence>
<sequence>MALASGSHNVIAGHGGQSRASAGSRGSISCLLTIIIMSSDSDSASSSSAEEYDTVPATPRKRKARSDDTNGHIIVKSAFDAYFIQNAAAGQTSTNVFSSLLEPLSADEYAAAMKDASDRKTRSILLTDAPTRNRIFTRILREVSEGYNVICYGFGSKINLLNLLARERCPKHGHVIIVDGFKTTFSVRELFDSTSSIPGYEAAGAASDVQTQSLVTYFSNPRQKAHLYLVIHSIDSPNLRASKVKAVLEALVSCPKIHIVASVDHINAPLIWSSHDRFNWLWHDTTTLEPYDVELAQADRSSISGAQPSARKLRGDGHGPVTVQSVLHVLAVVTPKARSLFKLIAEKQVEAVEAAGEAATNNMQPYGIAYNILFQMAKQKLLATSDTSLRQLLGEWRDHQLLVGEQSTSGNEVLWIPLRAERLRTALESMQDVE</sequence>
<evidence type="ECO:0000313" key="9">
    <source>
        <dbReference type="EMBL" id="KIY68291.1"/>
    </source>
</evidence>
<keyword evidence="4 5" id="KW-0539">Nucleus</keyword>
<dbReference type="Pfam" id="PF24882">
    <property type="entry name" value="WHD_ORC2"/>
    <property type="match status" value="1"/>
</dbReference>
<dbReference type="PANTHER" id="PTHR14052:SF0">
    <property type="entry name" value="ORIGIN RECOGNITION COMPLEX SUBUNIT 2"/>
    <property type="match status" value="1"/>
</dbReference>
<dbReference type="GO" id="GO:0003688">
    <property type="term" value="F:DNA replication origin binding"/>
    <property type="evidence" value="ECO:0007669"/>
    <property type="project" value="UniProtKB-UniRule"/>
</dbReference>
<evidence type="ECO:0000259" key="8">
    <source>
        <dbReference type="Pfam" id="PF24882"/>
    </source>
</evidence>
<keyword evidence="10" id="KW-1185">Reference proteome</keyword>
<evidence type="ECO:0000256" key="1">
    <source>
        <dbReference type="ARBA" id="ARBA00004123"/>
    </source>
</evidence>
<feature type="domain" description="Origin recognition complex subunit 2 RecA-like" evidence="7">
    <location>
        <begin position="132"/>
        <end position="285"/>
    </location>
</feature>
<dbReference type="AlphaFoldDB" id="A0A0D7BFA1"/>
<dbReference type="STRING" id="1314674.A0A0D7BFA1"/>
<feature type="region of interest" description="Disordered" evidence="6">
    <location>
        <begin position="42"/>
        <end position="67"/>
    </location>
</feature>
<reference evidence="9 10" key="1">
    <citation type="journal article" date="2015" name="Fungal Genet. Biol.">
        <title>Evolution of novel wood decay mechanisms in Agaricales revealed by the genome sequences of Fistulina hepatica and Cylindrobasidium torrendii.</title>
        <authorList>
            <person name="Floudas D."/>
            <person name="Held B.W."/>
            <person name="Riley R."/>
            <person name="Nagy L.G."/>
            <person name="Koehler G."/>
            <person name="Ransdell A.S."/>
            <person name="Younus H."/>
            <person name="Chow J."/>
            <person name="Chiniquy J."/>
            <person name="Lipzen A."/>
            <person name="Tritt A."/>
            <person name="Sun H."/>
            <person name="Haridas S."/>
            <person name="LaButti K."/>
            <person name="Ohm R.A."/>
            <person name="Kues U."/>
            <person name="Blanchette R.A."/>
            <person name="Grigoriev I.V."/>
            <person name="Minto R.E."/>
            <person name="Hibbett D.S."/>
        </authorList>
    </citation>
    <scope>NUCLEOTIDE SEQUENCE [LARGE SCALE GENOMIC DNA]</scope>
    <source>
        <strain evidence="9 10">FP15055 ss-10</strain>
    </source>
</reference>